<dbReference type="InterPro" id="IPR011006">
    <property type="entry name" value="CheY-like_superfamily"/>
</dbReference>
<dbReference type="Proteomes" id="UP000318538">
    <property type="component" value="Chromosome"/>
</dbReference>
<dbReference type="OrthoDB" id="9788090at2"/>
<keyword evidence="2" id="KW-0902">Two-component regulatory system</keyword>
<accession>A0A517N4R7</accession>
<proteinExistence type="predicted"/>
<evidence type="ECO:0000256" key="2">
    <source>
        <dbReference type="ARBA" id="ARBA00023012"/>
    </source>
</evidence>
<organism evidence="5 6">
    <name type="scientific">Rubripirellula lacrimiformis</name>
    <dbReference type="NCBI Taxonomy" id="1930273"/>
    <lineage>
        <taxon>Bacteria</taxon>
        <taxon>Pseudomonadati</taxon>
        <taxon>Planctomycetota</taxon>
        <taxon>Planctomycetia</taxon>
        <taxon>Pirellulales</taxon>
        <taxon>Pirellulaceae</taxon>
        <taxon>Rubripirellula</taxon>
    </lineage>
</organism>
<dbReference type="PANTHER" id="PTHR44591:SF14">
    <property type="entry name" value="PROTEIN PILG"/>
    <property type="match status" value="1"/>
</dbReference>
<dbReference type="Pfam" id="PF00072">
    <property type="entry name" value="Response_reg"/>
    <property type="match status" value="2"/>
</dbReference>
<dbReference type="InterPro" id="IPR001789">
    <property type="entry name" value="Sig_transdc_resp-reg_receiver"/>
</dbReference>
<keyword evidence="1 3" id="KW-0597">Phosphoprotein</keyword>
<dbReference type="EMBL" id="CP036525">
    <property type="protein sequence ID" value="QDT02122.1"/>
    <property type="molecule type" value="Genomic_DNA"/>
</dbReference>
<evidence type="ECO:0000313" key="5">
    <source>
        <dbReference type="EMBL" id="QDT02122.1"/>
    </source>
</evidence>
<evidence type="ECO:0000259" key="4">
    <source>
        <dbReference type="PROSITE" id="PS50110"/>
    </source>
</evidence>
<dbReference type="KEGG" id="rlc:K227x_04930"/>
<protein>
    <submittedName>
        <fullName evidence="5">Response regulator receiver protein</fullName>
    </submittedName>
</protein>
<feature type="domain" description="Response regulatory" evidence="4">
    <location>
        <begin position="123"/>
        <end position="241"/>
    </location>
</feature>
<dbReference type="PROSITE" id="PS50110">
    <property type="entry name" value="RESPONSE_REGULATORY"/>
    <property type="match status" value="2"/>
</dbReference>
<keyword evidence="6" id="KW-1185">Reference proteome</keyword>
<dbReference type="PANTHER" id="PTHR44591">
    <property type="entry name" value="STRESS RESPONSE REGULATOR PROTEIN 1"/>
    <property type="match status" value="1"/>
</dbReference>
<dbReference type="RefSeq" id="WP_145167887.1">
    <property type="nucleotide sequence ID" value="NZ_CP036525.1"/>
</dbReference>
<feature type="modified residue" description="4-aspartylphosphate" evidence="3">
    <location>
        <position position="172"/>
    </location>
</feature>
<name>A0A517N4R7_9BACT</name>
<gene>
    <name evidence="5" type="ORF">K227x_04930</name>
</gene>
<feature type="modified residue" description="4-aspartylphosphate" evidence="3">
    <location>
        <position position="54"/>
    </location>
</feature>
<evidence type="ECO:0000256" key="3">
    <source>
        <dbReference type="PROSITE-ProRule" id="PRU00169"/>
    </source>
</evidence>
<dbReference type="InterPro" id="IPR050595">
    <property type="entry name" value="Bact_response_regulator"/>
</dbReference>
<dbReference type="Gene3D" id="3.40.50.2300">
    <property type="match status" value="2"/>
</dbReference>
<dbReference type="SUPFAM" id="SSF52172">
    <property type="entry name" value="CheY-like"/>
    <property type="match status" value="2"/>
</dbReference>
<sequence>MNGKRVLIVDDDVDICSNIKDILDDLGYCTDVAYDGPAALRLVRCNPYDVAVLDFSMPGMDGATVHHEMIKLRPEIAAIMVTAHADGDGAQRARDGGIQQLLRKPVDLGELLPLIDQLANSPIVLVVDDDPEFCQTLSQVLRERSYRVCMAHNKEDGVSKAVGANYQVALIDLSLCNGATDGCEVLRQVLQVNPSARTILITGYRDEADQVLDGLRANGLADVCYKPLDLGVLIDMIDRHH</sequence>
<evidence type="ECO:0000313" key="6">
    <source>
        <dbReference type="Proteomes" id="UP000318538"/>
    </source>
</evidence>
<reference evidence="5 6" key="1">
    <citation type="submission" date="2019-02" db="EMBL/GenBank/DDBJ databases">
        <title>Deep-cultivation of Planctomycetes and their phenomic and genomic characterization uncovers novel biology.</title>
        <authorList>
            <person name="Wiegand S."/>
            <person name="Jogler M."/>
            <person name="Boedeker C."/>
            <person name="Pinto D."/>
            <person name="Vollmers J."/>
            <person name="Rivas-Marin E."/>
            <person name="Kohn T."/>
            <person name="Peeters S.H."/>
            <person name="Heuer A."/>
            <person name="Rast P."/>
            <person name="Oberbeckmann S."/>
            <person name="Bunk B."/>
            <person name="Jeske O."/>
            <person name="Meyerdierks A."/>
            <person name="Storesund J.E."/>
            <person name="Kallscheuer N."/>
            <person name="Luecker S."/>
            <person name="Lage O.M."/>
            <person name="Pohl T."/>
            <person name="Merkel B.J."/>
            <person name="Hornburger P."/>
            <person name="Mueller R.-W."/>
            <person name="Bruemmer F."/>
            <person name="Labrenz M."/>
            <person name="Spormann A.M."/>
            <person name="Op den Camp H."/>
            <person name="Overmann J."/>
            <person name="Amann R."/>
            <person name="Jetten M.S.M."/>
            <person name="Mascher T."/>
            <person name="Medema M.H."/>
            <person name="Devos D.P."/>
            <person name="Kaster A.-K."/>
            <person name="Ovreas L."/>
            <person name="Rohde M."/>
            <person name="Galperin M.Y."/>
            <person name="Jogler C."/>
        </authorList>
    </citation>
    <scope>NUCLEOTIDE SEQUENCE [LARGE SCALE GENOMIC DNA]</scope>
    <source>
        <strain evidence="5 6">K22_7</strain>
    </source>
</reference>
<dbReference type="SMART" id="SM00448">
    <property type="entry name" value="REC"/>
    <property type="match status" value="2"/>
</dbReference>
<feature type="domain" description="Response regulatory" evidence="4">
    <location>
        <begin position="5"/>
        <end position="119"/>
    </location>
</feature>
<dbReference type="AlphaFoldDB" id="A0A517N4R7"/>
<dbReference type="GO" id="GO:0000160">
    <property type="term" value="P:phosphorelay signal transduction system"/>
    <property type="evidence" value="ECO:0007669"/>
    <property type="project" value="UniProtKB-KW"/>
</dbReference>
<evidence type="ECO:0000256" key="1">
    <source>
        <dbReference type="ARBA" id="ARBA00022553"/>
    </source>
</evidence>